<protein>
    <submittedName>
        <fullName evidence="5">Transcriptional regulator, AraC family</fullName>
    </submittedName>
</protein>
<keyword evidence="3" id="KW-0804">Transcription</keyword>
<dbReference type="InterPro" id="IPR009057">
    <property type="entry name" value="Homeodomain-like_sf"/>
</dbReference>
<dbReference type="AlphaFoldDB" id="Q1LBV4"/>
<dbReference type="PROSITE" id="PS01124">
    <property type="entry name" value="HTH_ARAC_FAMILY_2"/>
    <property type="match status" value="1"/>
</dbReference>
<dbReference type="InterPro" id="IPR032687">
    <property type="entry name" value="AraC-type_N"/>
</dbReference>
<proteinExistence type="predicted"/>
<geneLocation type="plasmid" evidence="5 6">
    <name>megaplasmid</name>
</geneLocation>
<dbReference type="HOGENOM" id="CLU_047522_0_0_4"/>
<dbReference type="Pfam" id="PF12625">
    <property type="entry name" value="Arabinose_bd"/>
    <property type="match status" value="1"/>
</dbReference>
<dbReference type="KEGG" id="rme:Rmet_5513"/>
<name>Q1LBV4_CUPMC</name>
<organism evidence="5 6">
    <name type="scientific">Cupriavidus metallidurans (strain ATCC 43123 / DSM 2839 / NBRC 102507 / CH34)</name>
    <name type="common">Ralstonia metallidurans</name>
    <dbReference type="NCBI Taxonomy" id="266264"/>
    <lineage>
        <taxon>Bacteria</taxon>
        <taxon>Pseudomonadati</taxon>
        <taxon>Pseudomonadota</taxon>
        <taxon>Betaproteobacteria</taxon>
        <taxon>Burkholderiales</taxon>
        <taxon>Burkholderiaceae</taxon>
        <taxon>Cupriavidus</taxon>
    </lineage>
</organism>
<feature type="domain" description="HTH araC/xylS-type" evidence="4">
    <location>
        <begin position="245"/>
        <end position="342"/>
    </location>
</feature>
<dbReference type="GO" id="GO:0003700">
    <property type="term" value="F:DNA-binding transcription factor activity"/>
    <property type="evidence" value="ECO:0007669"/>
    <property type="project" value="InterPro"/>
</dbReference>
<keyword evidence="5" id="KW-0614">Plasmid</keyword>
<evidence type="ECO:0000256" key="1">
    <source>
        <dbReference type="ARBA" id="ARBA00023015"/>
    </source>
</evidence>
<dbReference type="PANTHER" id="PTHR47894:SF1">
    <property type="entry name" value="HTH-TYPE TRANSCRIPTIONAL REGULATOR VQSM"/>
    <property type="match status" value="1"/>
</dbReference>
<dbReference type="SMART" id="SM00342">
    <property type="entry name" value="HTH_ARAC"/>
    <property type="match status" value="1"/>
</dbReference>
<dbReference type="EMBL" id="CP000353">
    <property type="protein sequence ID" value="ABF12372.1"/>
    <property type="molecule type" value="Genomic_DNA"/>
</dbReference>
<dbReference type="InterPro" id="IPR020449">
    <property type="entry name" value="Tscrpt_reg_AraC-type_HTH"/>
</dbReference>
<evidence type="ECO:0000259" key="4">
    <source>
        <dbReference type="PROSITE" id="PS01124"/>
    </source>
</evidence>
<dbReference type="SUPFAM" id="SSF46689">
    <property type="entry name" value="Homeodomain-like"/>
    <property type="match status" value="1"/>
</dbReference>
<dbReference type="GO" id="GO:0005829">
    <property type="term" value="C:cytosol"/>
    <property type="evidence" value="ECO:0007669"/>
    <property type="project" value="TreeGrafter"/>
</dbReference>
<dbReference type="RefSeq" id="WP_011519915.1">
    <property type="nucleotide sequence ID" value="NC_007974.2"/>
</dbReference>
<dbReference type="GO" id="GO:0000976">
    <property type="term" value="F:transcription cis-regulatory region binding"/>
    <property type="evidence" value="ECO:0007669"/>
    <property type="project" value="TreeGrafter"/>
</dbReference>
<dbReference type="PRINTS" id="PR00032">
    <property type="entry name" value="HTHARAC"/>
</dbReference>
<dbReference type="InterPro" id="IPR018060">
    <property type="entry name" value="HTH_AraC"/>
</dbReference>
<keyword evidence="2" id="KW-0238">DNA-binding</keyword>
<reference evidence="6" key="1">
    <citation type="journal article" date="2010" name="PLoS ONE">
        <title>The complete genome sequence of Cupriavidus metallidurans strain CH34, a master survivalist in harsh and anthropogenic environments.</title>
        <authorList>
            <person name="Janssen P.J."/>
            <person name="Van Houdt R."/>
            <person name="Moors H."/>
            <person name="Monsieurs P."/>
            <person name="Morin N."/>
            <person name="Michaux A."/>
            <person name="Benotmane M.A."/>
            <person name="Leys N."/>
            <person name="Vallaeys T."/>
            <person name="Lapidus A."/>
            <person name="Monchy S."/>
            <person name="Medigue C."/>
            <person name="Taghavi S."/>
            <person name="McCorkle S."/>
            <person name="Dunn J."/>
            <person name="van der Lelie D."/>
            <person name="Mergeay M."/>
        </authorList>
    </citation>
    <scope>NUCLEOTIDE SEQUENCE [LARGE SCALE GENOMIC DNA]</scope>
    <source>
        <strain evidence="6">ATCC 43123 / DSM 2839 / NBRC 102507 / CH34</strain>
    </source>
</reference>
<dbReference type="Pfam" id="PF12833">
    <property type="entry name" value="HTH_18"/>
    <property type="match status" value="1"/>
</dbReference>
<keyword evidence="1" id="KW-0805">Transcription regulation</keyword>
<dbReference type="Proteomes" id="UP000002429">
    <property type="component" value="Plasmid megaplasmid"/>
</dbReference>
<sequence length="348" mass="38914">MSNAESLSKSAETPRDGIPLCYLQLLLLPARAKGYDTDALLRHHGLLSALDSSPNQIVTMLQFARILRRLRRLLHDEMIAVTDRPVRPGTFLLVVRQMLQCTTLGEALRLGCSLYRLVIEDFSPRLRIYGDVARLEIVDASPPGTFRSIAHLMMLYGAIGLMSWMVQRPIAVHEVTLPASYPSLAPADALFQAPVRAASISGISFESSHLNERVVTDIGGLRTFLLHWPIRKMAPYSEKLPLAVQVRKRLIQRDIAHLPAQAELAATMGLTDKALRRRLFQEGQSYRAIVDALRRDAAIRLLEQSRLSVAEIGIRLGFSEPSAFHRAFRRATGLTPNQFRRQASVDPN</sequence>
<keyword evidence="6" id="KW-1185">Reference proteome</keyword>
<accession>Q1LBV4</accession>
<gene>
    <name evidence="5" type="ordered locus">Rmet_5513</name>
</gene>
<evidence type="ECO:0000256" key="3">
    <source>
        <dbReference type="ARBA" id="ARBA00023163"/>
    </source>
</evidence>
<evidence type="ECO:0000313" key="5">
    <source>
        <dbReference type="EMBL" id="ABF12372.1"/>
    </source>
</evidence>
<evidence type="ECO:0000256" key="2">
    <source>
        <dbReference type="ARBA" id="ARBA00023125"/>
    </source>
</evidence>
<dbReference type="eggNOG" id="COG2207">
    <property type="taxonomic scope" value="Bacteria"/>
</dbReference>
<dbReference type="Gene3D" id="1.10.10.60">
    <property type="entry name" value="Homeodomain-like"/>
    <property type="match status" value="1"/>
</dbReference>
<evidence type="ECO:0000313" key="6">
    <source>
        <dbReference type="Proteomes" id="UP000002429"/>
    </source>
</evidence>
<dbReference type="PANTHER" id="PTHR47894">
    <property type="entry name" value="HTH-TYPE TRANSCRIPTIONAL REGULATOR GADX"/>
    <property type="match status" value="1"/>
</dbReference>